<keyword evidence="3 6" id="KW-0547">Nucleotide-binding</keyword>
<dbReference type="InterPro" id="IPR013815">
    <property type="entry name" value="ATP_grasp_subdomain_1"/>
</dbReference>
<proteinExistence type="predicted"/>
<evidence type="ECO:0000259" key="7">
    <source>
        <dbReference type="PROSITE" id="PS50975"/>
    </source>
</evidence>
<dbReference type="GO" id="GO:0006633">
    <property type="term" value="P:fatty acid biosynthetic process"/>
    <property type="evidence" value="ECO:0007669"/>
    <property type="project" value="TreeGrafter"/>
</dbReference>
<dbReference type="AlphaFoldDB" id="A0A7K4K9R4"/>
<dbReference type="FunFam" id="3.90.1770.10:FF:000001">
    <property type="entry name" value="acetyl-CoA carboxylase 1"/>
    <property type="match status" value="1"/>
</dbReference>
<keyword evidence="2" id="KW-0436">Ligase</keyword>
<dbReference type="InterPro" id="IPR049076">
    <property type="entry name" value="ACCA"/>
</dbReference>
<dbReference type="PANTHER" id="PTHR45728">
    <property type="entry name" value="ACETYL-COA CARBOXYLASE, ISOFORM A"/>
    <property type="match status" value="1"/>
</dbReference>
<dbReference type="Pfam" id="PF02786">
    <property type="entry name" value="CPSase_L_D2"/>
    <property type="match status" value="1"/>
</dbReference>
<evidence type="ECO:0000256" key="1">
    <source>
        <dbReference type="ARBA" id="ARBA00001953"/>
    </source>
</evidence>
<keyword evidence="5" id="KW-0092">Biotin</keyword>
<dbReference type="GO" id="GO:0003989">
    <property type="term" value="F:acetyl-CoA carboxylase activity"/>
    <property type="evidence" value="ECO:0007669"/>
    <property type="project" value="InterPro"/>
</dbReference>
<dbReference type="OrthoDB" id="14612at2759"/>
<dbReference type="InterPro" id="IPR011761">
    <property type="entry name" value="ATP-grasp"/>
</dbReference>
<gene>
    <name evidence="8" type="primary">Acacb</name>
    <name evidence="8" type="ORF">CRYSOU_R02872</name>
</gene>
<comment type="caution">
    <text evidence="8">The sequence shown here is derived from an EMBL/GenBank/DDBJ whole genome shotgun (WGS) entry which is preliminary data.</text>
</comment>
<dbReference type="PROSITE" id="PS00866">
    <property type="entry name" value="CPSASE_1"/>
    <property type="match status" value="1"/>
</dbReference>
<dbReference type="Gene3D" id="3.90.1770.10">
    <property type="entry name" value="PreATP-grasp domain"/>
    <property type="match status" value="1"/>
</dbReference>
<feature type="non-terminal residue" evidence="8">
    <location>
        <position position="100"/>
    </location>
</feature>
<dbReference type="SUPFAM" id="SSF56059">
    <property type="entry name" value="Glutathione synthetase ATP-binding domain-like"/>
    <property type="match status" value="1"/>
</dbReference>
<evidence type="ECO:0000256" key="3">
    <source>
        <dbReference type="ARBA" id="ARBA00022741"/>
    </source>
</evidence>
<evidence type="ECO:0000256" key="4">
    <source>
        <dbReference type="ARBA" id="ARBA00022840"/>
    </source>
</evidence>
<feature type="domain" description="ATP-grasp" evidence="7">
    <location>
        <begin position="40"/>
        <end position="94"/>
    </location>
</feature>
<keyword evidence="9" id="KW-1185">Reference proteome</keyword>
<dbReference type="GO" id="GO:0005524">
    <property type="term" value="F:ATP binding"/>
    <property type="evidence" value="ECO:0007669"/>
    <property type="project" value="UniProtKB-UniRule"/>
</dbReference>
<name>A0A7K4K9R4_9AVES</name>
<sequence>MWALGDKVASTIVAQTVQIPTLPWSGSGLVATWSEEEPQEQRSISIPLETYARACVKDVEEGLEVAKRIGYPVMIKASEGGGGKGIRKVESAEEFGGCFR</sequence>
<dbReference type="Proteomes" id="UP000545332">
    <property type="component" value="Unassembled WGS sequence"/>
</dbReference>
<evidence type="ECO:0000313" key="9">
    <source>
        <dbReference type="Proteomes" id="UP000545332"/>
    </source>
</evidence>
<keyword evidence="4 6" id="KW-0067">ATP-binding</keyword>
<evidence type="ECO:0000313" key="8">
    <source>
        <dbReference type="EMBL" id="NWI13010.1"/>
    </source>
</evidence>
<evidence type="ECO:0000256" key="5">
    <source>
        <dbReference type="ARBA" id="ARBA00023267"/>
    </source>
</evidence>
<feature type="non-terminal residue" evidence="8">
    <location>
        <position position="1"/>
    </location>
</feature>
<evidence type="ECO:0000256" key="2">
    <source>
        <dbReference type="ARBA" id="ARBA00022598"/>
    </source>
</evidence>
<comment type="cofactor">
    <cofactor evidence="1">
        <name>biotin</name>
        <dbReference type="ChEBI" id="CHEBI:57586"/>
    </cofactor>
</comment>
<organism evidence="8 9">
    <name type="scientific">Crypturellus soui</name>
    <dbReference type="NCBI Taxonomy" id="458187"/>
    <lineage>
        <taxon>Eukaryota</taxon>
        <taxon>Metazoa</taxon>
        <taxon>Chordata</taxon>
        <taxon>Craniata</taxon>
        <taxon>Vertebrata</taxon>
        <taxon>Euteleostomi</taxon>
        <taxon>Archelosauria</taxon>
        <taxon>Archosauria</taxon>
        <taxon>Dinosauria</taxon>
        <taxon>Saurischia</taxon>
        <taxon>Theropoda</taxon>
        <taxon>Coelurosauria</taxon>
        <taxon>Aves</taxon>
        <taxon>Palaeognathae</taxon>
        <taxon>Tinamiformes</taxon>
        <taxon>Tinamidae</taxon>
        <taxon>Crypturellus</taxon>
    </lineage>
</organism>
<dbReference type="PROSITE" id="PS50975">
    <property type="entry name" value="ATP_GRASP"/>
    <property type="match status" value="1"/>
</dbReference>
<reference evidence="8 9" key="1">
    <citation type="submission" date="2019-09" db="EMBL/GenBank/DDBJ databases">
        <title>Bird 10,000 Genomes (B10K) Project - Family phase.</title>
        <authorList>
            <person name="Zhang G."/>
        </authorList>
    </citation>
    <scope>NUCLEOTIDE SEQUENCE [LARGE SCALE GENOMIC DNA]</scope>
    <source>
        <strain evidence="8">B10K-MSB-42743</strain>
        <tissue evidence="8">Heart</tissue>
    </source>
</reference>
<evidence type="ECO:0000256" key="6">
    <source>
        <dbReference type="PROSITE-ProRule" id="PRU00409"/>
    </source>
</evidence>
<dbReference type="EMBL" id="VWPX01007782">
    <property type="protein sequence ID" value="NWI13010.1"/>
    <property type="molecule type" value="Genomic_DNA"/>
</dbReference>
<dbReference type="GO" id="GO:0005739">
    <property type="term" value="C:mitochondrion"/>
    <property type="evidence" value="ECO:0007669"/>
    <property type="project" value="TreeGrafter"/>
</dbReference>
<dbReference type="FunFam" id="3.30.1490.20:FF:000003">
    <property type="entry name" value="acetyl-CoA carboxylase isoform X1"/>
    <property type="match status" value="1"/>
</dbReference>
<dbReference type="InterPro" id="IPR005479">
    <property type="entry name" value="CPAse_ATP-bd"/>
</dbReference>
<accession>A0A7K4K9R4</accession>
<dbReference type="PANTHER" id="PTHR45728:SF1">
    <property type="entry name" value="ACETYL-COA CARBOXYLASE 2"/>
    <property type="match status" value="1"/>
</dbReference>
<dbReference type="Gene3D" id="3.30.1490.20">
    <property type="entry name" value="ATP-grasp fold, A domain"/>
    <property type="match status" value="1"/>
</dbReference>
<dbReference type="GO" id="GO:0046872">
    <property type="term" value="F:metal ion binding"/>
    <property type="evidence" value="ECO:0007669"/>
    <property type="project" value="InterPro"/>
</dbReference>
<protein>
    <submittedName>
        <fullName evidence="8">ACACB carboxylase</fullName>
    </submittedName>
</protein>